<dbReference type="HOGENOM" id="CLU_170132_0_0_5"/>
<name>J1JG76_9HYPH</name>
<feature type="chain" id="PRO_5003744510" evidence="2">
    <location>
        <begin position="22"/>
        <end position="102"/>
    </location>
</feature>
<feature type="signal peptide" evidence="2">
    <location>
        <begin position="1"/>
        <end position="21"/>
    </location>
</feature>
<sequence length="102" mass="10856">MKMMYLITAYATFASISVAQAASFMITQKLGEAVSSSKSFLSDAQSKNPLAEALQEKFSSLGNNQKEPAVQVIPAAYSAKKRGKSGKKGGRPSLFGRGPMSF</sequence>
<organism evidence="3 4">
    <name type="scientific">Cardidatus Bartonella washoeensis 085-0475</name>
    <dbReference type="NCBI Taxonomy" id="1094564"/>
    <lineage>
        <taxon>Bacteria</taxon>
        <taxon>Pseudomonadati</taxon>
        <taxon>Pseudomonadota</taxon>
        <taxon>Alphaproteobacteria</taxon>
        <taxon>Hyphomicrobiales</taxon>
        <taxon>Bartonellaceae</taxon>
        <taxon>Bartonella</taxon>
    </lineage>
</organism>
<feature type="compositionally biased region" description="Basic residues" evidence="1">
    <location>
        <begin position="79"/>
        <end position="90"/>
    </location>
</feature>
<dbReference type="EMBL" id="AILX01000030">
    <property type="protein sequence ID" value="EJF83135.1"/>
    <property type="molecule type" value="Genomic_DNA"/>
</dbReference>
<evidence type="ECO:0000256" key="2">
    <source>
        <dbReference type="SAM" id="SignalP"/>
    </source>
</evidence>
<proteinExistence type="predicted"/>
<evidence type="ECO:0000313" key="4">
    <source>
        <dbReference type="Proteomes" id="UP000002646"/>
    </source>
</evidence>
<accession>J1JG76</accession>
<dbReference type="PATRIC" id="fig|1094564.3.peg.1683"/>
<gene>
    <name evidence="3" type="ORF">MCW_01429</name>
</gene>
<evidence type="ECO:0000256" key="1">
    <source>
        <dbReference type="SAM" id="MobiDB-lite"/>
    </source>
</evidence>
<dbReference type="AlphaFoldDB" id="J1JG76"/>
<dbReference type="Proteomes" id="UP000002646">
    <property type="component" value="Unassembled WGS sequence"/>
</dbReference>
<reference evidence="3 4" key="1">
    <citation type="submission" date="2012-03" db="EMBL/GenBank/DDBJ databases">
        <title>The Genome Sequence of Bartonella washoensis 085-0475.</title>
        <authorList>
            <consortium name="The Broad Institute Genome Sequencing Platform"/>
            <consortium name="The Broad Institute Genome Sequencing Center for Infectious Disease"/>
            <person name="Feldgarden M."/>
            <person name="Kirby J."/>
            <person name="Kosoy M."/>
            <person name="Birtles R."/>
            <person name="Probert W.S."/>
            <person name="Chiaraviglio L."/>
            <person name="Young S.K."/>
            <person name="Zeng Q."/>
            <person name="Gargeya S."/>
            <person name="Fitzgerald M."/>
            <person name="Haas B."/>
            <person name="Abouelleil A."/>
            <person name="Alvarado L."/>
            <person name="Arachchi H.M."/>
            <person name="Berlin A."/>
            <person name="Chapman S.B."/>
            <person name="Gearin G."/>
            <person name="Goldberg J."/>
            <person name="Griggs A."/>
            <person name="Gujja S."/>
            <person name="Hansen M."/>
            <person name="Heiman D."/>
            <person name="Howarth C."/>
            <person name="Larimer J."/>
            <person name="Lui A."/>
            <person name="MacDonald P.J.P."/>
            <person name="McCowen C."/>
            <person name="Montmayeur A."/>
            <person name="Murphy C."/>
            <person name="Neiman D."/>
            <person name="Pearson M."/>
            <person name="Priest M."/>
            <person name="Roberts A."/>
            <person name="Saif S."/>
            <person name="Shea T."/>
            <person name="Sisk P."/>
            <person name="Stolte C."/>
            <person name="Sykes S."/>
            <person name="Wortman J."/>
            <person name="Nusbaum C."/>
            <person name="Birren B."/>
        </authorList>
    </citation>
    <scope>NUCLEOTIDE SEQUENCE [LARGE SCALE GENOMIC DNA]</scope>
    <source>
        <strain evidence="3 4">085-0475</strain>
    </source>
</reference>
<comment type="caution">
    <text evidence="3">The sequence shown here is derived from an EMBL/GenBank/DDBJ whole genome shotgun (WGS) entry which is preliminary data.</text>
</comment>
<evidence type="ECO:0000313" key="3">
    <source>
        <dbReference type="EMBL" id="EJF83135.1"/>
    </source>
</evidence>
<keyword evidence="2" id="KW-0732">Signal</keyword>
<feature type="region of interest" description="Disordered" evidence="1">
    <location>
        <begin position="78"/>
        <end position="102"/>
    </location>
</feature>
<protein>
    <submittedName>
        <fullName evidence="3">Uncharacterized protein</fullName>
    </submittedName>
</protein>